<dbReference type="EMBL" id="LRBV02000005">
    <property type="status" value="NOT_ANNOTATED_CDS"/>
    <property type="molecule type" value="Genomic_DNA"/>
</dbReference>
<dbReference type="FunFam" id="3.80.10.10:FF:000111">
    <property type="entry name" value="LRR receptor-like serine/threonine-protein kinase ERECTA"/>
    <property type="match status" value="1"/>
</dbReference>
<dbReference type="InterPro" id="IPR003591">
    <property type="entry name" value="Leu-rich_rpt_typical-subtyp"/>
</dbReference>
<dbReference type="GO" id="GO:0005886">
    <property type="term" value="C:plasma membrane"/>
    <property type="evidence" value="ECO:0007669"/>
    <property type="project" value="UniProtKB-SubCell"/>
</dbReference>
<dbReference type="EnsemblPlants" id="QL05p013956:mrna">
    <property type="protein sequence ID" value="QL05p013956:mrna"/>
    <property type="gene ID" value="QL05p013956"/>
</dbReference>
<dbReference type="InterPro" id="IPR051502">
    <property type="entry name" value="RLP_Defense_Trigger"/>
</dbReference>
<dbReference type="PANTHER" id="PTHR48062">
    <property type="entry name" value="RECEPTOR-LIKE PROTEIN 14"/>
    <property type="match status" value="1"/>
</dbReference>
<dbReference type="Pfam" id="PF00560">
    <property type="entry name" value="LRR_1"/>
    <property type="match status" value="2"/>
</dbReference>
<reference evidence="12 13" key="1">
    <citation type="journal article" date="2016" name="G3 (Bethesda)">
        <title>First Draft Assembly and Annotation of the Genome of a California Endemic Oak Quercus lobata Nee (Fagaceae).</title>
        <authorList>
            <person name="Sork V.L."/>
            <person name="Fitz-Gibbon S.T."/>
            <person name="Puiu D."/>
            <person name="Crepeau M."/>
            <person name="Gugger P.F."/>
            <person name="Sherman R."/>
            <person name="Stevens K."/>
            <person name="Langley C.H."/>
            <person name="Pellegrini M."/>
            <person name="Salzberg S.L."/>
        </authorList>
    </citation>
    <scope>NUCLEOTIDE SEQUENCE [LARGE SCALE GENOMIC DNA]</scope>
    <source>
        <strain evidence="12 13">cv. SW786</strain>
    </source>
</reference>
<dbReference type="Gramene" id="QL05p013956:mrna">
    <property type="protein sequence ID" value="QL05p013956:mrna"/>
    <property type="gene ID" value="QL05p013956"/>
</dbReference>
<accession>A0A7N2LNL0</accession>
<evidence type="ECO:0000256" key="3">
    <source>
        <dbReference type="ARBA" id="ARBA00022475"/>
    </source>
</evidence>
<comment type="similarity">
    <text evidence="2">Belongs to the RLP family.</text>
</comment>
<evidence type="ECO:0000256" key="10">
    <source>
        <dbReference type="ARBA" id="ARBA00023180"/>
    </source>
</evidence>
<dbReference type="InterPro" id="IPR032675">
    <property type="entry name" value="LRR_dom_sf"/>
</dbReference>
<keyword evidence="5" id="KW-0812">Transmembrane</keyword>
<keyword evidence="4" id="KW-0433">Leucine-rich repeat</keyword>
<reference evidence="12" key="2">
    <citation type="submission" date="2021-01" db="UniProtKB">
        <authorList>
            <consortium name="EnsemblPlants"/>
        </authorList>
    </citation>
    <scope>IDENTIFICATION</scope>
</reference>
<dbReference type="Proteomes" id="UP000594261">
    <property type="component" value="Chromosome 5"/>
</dbReference>
<dbReference type="SUPFAM" id="SSF52047">
    <property type="entry name" value="RNI-like"/>
    <property type="match status" value="1"/>
</dbReference>
<dbReference type="Gene3D" id="3.80.10.10">
    <property type="entry name" value="Ribonuclease Inhibitor"/>
    <property type="match status" value="1"/>
</dbReference>
<keyword evidence="6" id="KW-0732">Signal</keyword>
<keyword evidence="3" id="KW-1003">Cell membrane</keyword>
<evidence type="ECO:0000256" key="6">
    <source>
        <dbReference type="ARBA" id="ARBA00022729"/>
    </source>
</evidence>
<dbReference type="PANTHER" id="PTHR48062:SF52">
    <property type="entry name" value="RECEPTOR-LIKE PROTEIN 8-RELATED"/>
    <property type="match status" value="1"/>
</dbReference>
<dbReference type="PROSITE" id="PS51450">
    <property type="entry name" value="LRR"/>
    <property type="match status" value="1"/>
</dbReference>
<keyword evidence="13" id="KW-1185">Reference proteome</keyword>
<dbReference type="InterPro" id="IPR001611">
    <property type="entry name" value="Leu-rich_rpt"/>
</dbReference>
<evidence type="ECO:0000256" key="4">
    <source>
        <dbReference type="ARBA" id="ARBA00022614"/>
    </source>
</evidence>
<organism evidence="12 13">
    <name type="scientific">Quercus lobata</name>
    <name type="common">Valley oak</name>
    <dbReference type="NCBI Taxonomy" id="97700"/>
    <lineage>
        <taxon>Eukaryota</taxon>
        <taxon>Viridiplantae</taxon>
        <taxon>Streptophyta</taxon>
        <taxon>Embryophyta</taxon>
        <taxon>Tracheophyta</taxon>
        <taxon>Spermatophyta</taxon>
        <taxon>Magnoliopsida</taxon>
        <taxon>eudicotyledons</taxon>
        <taxon>Gunneridae</taxon>
        <taxon>Pentapetalae</taxon>
        <taxon>rosids</taxon>
        <taxon>fabids</taxon>
        <taxon>Fagales</taxon>
        <taxon>Fagaceae</taxon>
        <taxon>Quercus</taxon>
    </lineage>
</organism>
<name>A0A7N2LNL0_QUELO</name>
<keyword evidence="10" id="KW-0325">Glycoprotein</keyword>
<evidence type="ECO:0000256" key="1">
    <source>
        <dbReference type="ARBA" id="ARBA00004236"/>
    </source>
</evidence>
<comment type="subcellular location">
    <subcellularLocation>
        <location evidence="1">Cell membrane</location>
    </subcellularLocation>
    <subcellularLocation>
        <location evidence="11">Endomembrane system</location>
        <topology evidence="11">Single-pass membrane protein</topology>
    </subcellularLocation>
</comment>
<keyword evidence="7" id="KW-0677">Repeat</keyword>
<evidence type="ECO:0000256" key="9">
    <source>
        <dbReference type="ARBA" id="ARBA00023136"/>
    </source>
</evidence>
<dbReference type="GO" id="GO:0012505">
    <property type="term" value="C:endomembrane system"/>
    <property type="evidence" value="ECO:0007669"/>
    <property type="project" value="UniProtKB-SubCell"/>
</dbReference>
<evidence type="ECO:0000313" key="13">
    <source>
        <dbReference type="Proteomes" id="UP000594261"/>
    </source>
</evidence>
<dbReference type="SMART" id="SM00369">
    <property type="entry name" value="LRR_TYP"/>
    <property type="match status" value="4"/>
</dbReference>
<dbReference type="InParanoid" id="A0A7N2LNL0"/>
<dbReference type="AlphaFoldDB" id="A0A7N2LNL0"/>
<evidence type="ECO:0000256" key="2">
    <source>
        <dbReference type="ARBA" id="ARBA00009592"/>
    </source>
</evidence>
<evidence type="ECO:0000256" key="5">
    <source>
        <dbReference type="ARBA" id="ARBA00022692"/>
    </source>
</evidence>
<evidence type="ECO:0000313" key="12">
    <source>
        <dbReference type="EnsemblPlants" id="QL05p013956:mrna"/>
    </source>
</evidence>
<dbReference type="PRINTS" id="PR00019">
    <property type="entry name" value="LEURICHRPT"/>
</dbReference>
<sequence>MGCLPVLISLDLSKSIMEGSLSAMLICQPFYFKVKASYWDGDYSSVIEENKIEIETENPSWVPLFQLKVLVLSNNCLNKFAGTIPEFLFYQLELEFLDISHNRLHGSFPFWLLENNTGLQRLHLQNNYFEGQFHLPPYQYKNLSGLDVSNNLLEGKLQQNIGKMIPHLEFLNLSHNHIEGEVPKELVGNCSSLHVLKLSKKTSPVKYSQSTLGFLTLDTDLTFVLFRTTGSYKCLLNCDFEIYQPKEINTHIGTEFVMKYRSYFYKGGILDIVYGLDLSSNKLTGQIPPELGQLSQILVLNLSYNQLTGFIPKSFSNLTQLESLDLSHNNLSGEIPSTLIDLHFLEVFNVAHNNLVSKLPDRSGQFGTFENNSYEGNPFLCGPPLAKSCRG</sequence>
<keyword evidence="9" id="KW-0472">Membrane</keyword>
<evidence type="ECO:0000256" key="7">
    <source>
        <dbReference type="ARBA" id="ARBA00022737"/>
    </source>
</evidence>
<evidence type="ECO:0000256" key="8">
    <source>
        <dbReference type="ARBA" id="ARBA00022989"/>
    </source>
</evidence>
<keyword evidence="8" id="KW-1133">Transmembrane helix</keyword>
<dbReference type="Pfam" id="PF13855">
    <property type="entry name" value="LRR_8"/>
    <property type="match status" value="1"/>
</dbReference>
<proteinExistence type="inferred from homology"/>
<protein>
    <submittedName>
        <fullName evidence="12">Uncharacterized protein</fullName>
    </submittedName>
</protein>
<dbReference type="OMA" id="SAMLICQ"/>
<evidence type="ECO:0000256" key="11">
    <source>
        <dbReference type="ARBA" id="ARBA00037847"/>
    </source>
</evidence>